<protein>
    <recommendedName>
        <fullName evidence="2">histidine kinase</fullName>
        <ecNumber evidence="2">2.7.13.3</ecNumber>
    </recommendedName>
</protein>
<dbReference type="Gene3D" id="3.30.565.10">
    <property type="entry name" value="Histidine kinase-like ATPase, C-terminal domain"/>
    <property type="match status" value="2"/>
</dbReference>
<comment type="caution">
    <text evidence="11">The sequence shown here is derived from an EMBL/GenBank/DDBJ whole genome shotgun (WGS) entry which is preliminary data.</text>
</comment>
<evidence type="ECO:0000313" key="11">
    <source>
        <dbReference type="EMBL" id="MDP5228548.1"/>
    </source>
</evidence>
<keyword evidence="6" id="KW-0067">ATP-binding</keyword>
<evidence type="ECO:0000256" key="6">
    <source>
        <dbReference type="ARBA" id="ARBA00022840"/>
    </source>
</evidence>
<accession>A0ABT9ISI2</accession>
<keyword evidence="4" id="KW-0547">Nucleotide-binding</keyword>
<feature type="coiled-coil region" evidence="8">
    <location>
        <begin position="618"/>
        <end position="645"/>
    </location>
</feature>
<keyword evidence="12" id="KW-1185">Reference proteome</keyword>
<keyword evidence="3" id="KW-0808">Transferase</keyword>
<comment type="catalytic activity">
    <reaction evidence="1">
        <text>ATP + protein L-histidine = ADP + protein N-phospho-L-histidine.</text>
        <dbReference type="EC" id="2.7.13.3"/>
    </reaction>
</comment>
<evidence type="ECO:0000256" key="7">
    <source>
        <dbReference type="ARBA" id="ARBA00023012"/>
    </source>
</evidence>
<dbReference type="Pfam" id="PF02518">
    <property type="entry name" value="HATPase_c"/>
    <property type="match status" value="1"/>
</dbReference>
<evidence type="ECO:0000256" key="4">
    <source>
        <dbReference type="ARBA" id="ARBA00022741"/>
    </source>
</evidence>
<feature type="domain" description="Histidine kinase" evidence="10">
    <location>
        <begin position="661"/>
        <end position="878"/>
    </location>
</feature>
<reference evidence="11 12" key="1">
    <citation type="submission" date="2023-08" db="EMBL/GenBank/DDBJ databases">
        <title>Arthrobacter horti sp. nov., isolated from forest soil.</title>
        <authorList>
            <person name="Park M."/>
        </authorList>
    </citation>
    <scope>NUCLEOTIDE SEQUENCE [LARGE SCALE GENOMIC DNA]</scope>
    <source>
        <strain evidence="11 12">YJM1</strain>
    </source>
</reference>
<evidence type="ECO:0000259" key="10">
    <source>
        <dbReference type="PROSITE" id="PS50109"/>
    </source>
</evidence>
<dbReference type="SUPFAM" id="SSF55874">
    <property type="entry name" value="ATPase domain of HSP90 chaperone/DNA topoisomerase II/histidine kinase"/>
    <property type="match status" value="2"/>
</dbReference>
<dbReference type="Proteomes" id="UP001232725">
    <property type="component" value="Unassembled WGS sequence"/>
</dbReference>
<proteinExistence type="predicted"/>
<name>A0ABT9ISI2_9MICC</name>
<evidence type="ECO:0000256" key="8">
    <source>
        <dbReference type="SAM" id="Coils"/>
    </source>
</evidence>
<dbReference type="EC" id="2.7.13.3" evidence="2"/>
<keyword evidence="5 11" id="KW-0418">Kinase</keyword>
<organism evidence="11 12">
    <name type="scientific">Arthrobacter horti</name>
    <dbReference type="NCBI Taxonomy" id="3068273"/>
    <lineage>
        <taxon>Bacteria</taxon>
        <taxon>Bacillati</taxon>
        <taxon>Actinomycetota</taxon>
        <taxon>Actinomycetes</taxon>
        <taxon>Micrococcales</taxon>
        <taxon>Micrococcaceae</taxon>
        <taxon>Arthrobacter</taxon>
    </lineage>
</organism>
<dbReference type="PANTHER" id="PTHR43065">
    <property type="entry name" value="SENSOR HISTIDINE KINASE"/>
    <property type="match status" value="1"/>
</dbReference>
<evidence type="ECO:0000256" key="5">
    <source>
        <dbReference type="ARBA" id="ARBA00022777"/>
    </source>
</evidence>
<dbReference type="InterPro" id="IPR036890">
    <property type="entry name" value="HATPase_C_sf"/>
</dbReference>
<dbReference type="Pfam" id="PF13589">
    <property type="entry name" value="HATPase_c_3"/>
    <property type="match status" value="1"/>
</dbReference>
<dbReference type="InterPro" id="IPR005467">
    <property type="entry name" value="His_kinase_dom"/>
</dbReference>
<dbReference type="GO" id="GO:0016301">
    <property type="term" value="F:kinase activity"/>
    <property type="evidence" value="ECO:0007669"/>
    <property type="project" value="UniProtKB-KW"/>
</dbReference>
<evidence type="ECO:0000256" key="9">
    <source>
        <dbReference type="SAM" id="MobiDB-lite"/>
    </source>
</evidence>
<sequence>MSENSKFDPKVVETLRLEVHPSVVFKLGADLITDDMQALIELIKNSYDADATRVRVVIDTHTAFDRATGEVRDDLPFPVSDSASGEEVGQESDPADDLRTASGDLANDGQADPYLLGSITIVDDGVGMDMDRIRRGWLTVSLSEKHAMKAKGETTKKKRTPLGDKGLGRLGAQRLGDQMIMTTVRRSEDDGPAAHPLQVTMNWSEFADADSLNLVPIEVHELPSGEARRGTRLEIRGLREPSFWRQHETNDLQRELAAMISPYEGVAGFRMSLSIDSEPINLREKAQEVLLAAPVAYNFGFDGHVMKVHGSFTAGFLRPHQGREDIAAYEQLIGRDNGFAFSEWLLARPGKTRGRPFGVVSGDDKHFLKSEAVLELANLKEVEFEGNSPISPGPFKGEVSGIPLTRDTTSVFDKASDYKEFVRALVGIKVYRDGFGVRVDDDWLGLGAQWTSGGSFYSLRPGNVTGYVSISAKDNAALEETTNREAFRDTPAYRNFLRIMKAWADYAALVQEHLRRGYNDYRRELLAESIDVTPRITPESLIKEVNRQINEGSDLTHQAAEARRSLENIEAAASALESERQNNGNTVFHDPALTAALDRTVGQVRRSVSEAQSMMVHLDELVETQQRLKAGVDLLEQQLQLAQEQIGDAWESVALGLSAEALSHEVQHISDGLRGRSAQITQYLKSINSEDQRVWTYVEHVRSSASALGKQVARVTPSLRYMRERRTEVAMSDVVQNLLDYYSARWGKNGLRIEVDLVHDFKIRVNEGKLTQVFDNLVLNSEYWLLQQLAAKRIDQGLISISIDAPFVTVEDNGIGIDESIEELAFDPFITTKPAQNGRGLGLFVVRQLLDSMSSTIVLSPDRNLNGRRFRFRMNFGGNQSVELGHDK</sequence>
<evidence type="ECO:0000256" key="2">
    <source>
        <dbReference type="ARBA" id="ARBA00012438"/>
    </source>
</evidence>
<evidence type="ECO:0000256" key="3">
    <source>
        <dbReference type="ARBA" id="ARBA00022679"/>
    </source>
</evidence>
<feature type="region of interest" description="Disordered" evidence="9">
    <location>
        <begin position="74"/>
        <end position="106"/>
    </location>
</feature>
<dbReference type="InterPro" id="IPR004358">
    <property type="entry name" value="Sig_transdc_His_kin-like_C"/>
</dbReference>
<evidence type="ECO:0000313" key="12">
    <source>
        <dbReference type="Proteomes" id="UP001232725"/>
    </source>
</evidence>
<dbReference type="RefSeq" id="WP_305997595.1">
    <property type="nucleotide sequence ID" value="NZ_JAVALS010000017.1"/>
</dbReference>
<dbReference type="PROSITE" id="PS50109">
    <property type="entry name" value="HIS_KIN"/>
    <property type="match status" value="1"/>
</dbReference>
<feature type="region of interest" description="Disordered" evidence="9">
    <location>
        <begin position="148"/>
        <end position="169"/>
    </location>
</feature>
<dbReference type="PANTHER" id="PTHR43065:SF46">
    <property type="entry name" value="C4-DICARBOXYLATE TRANSPORT SENSOR PROTEIN DCTB"/>
    <property type="match status" value="1"/>
</dbReference>
<dbReference type="EMBL" id="JAVALS010000017">
    <property type="protein sequence ID" value="MDP5228548.1"/>
    <property type="molecule type" value="Genomic_DNA"/>
</dbReference>
<dbReference type="InterPro" id="IPR003594">
    <property type="entry name" value="HATPase_dom"/>
</dbReference>
<dbReference type="SMART" id="SM00387">
    <property type="entry name" value="HATPase_c"/>
    <property type="match status" value="1"/>
</dbReference>
<keyword evidence="7" id="KW-0902">Two-component regulatory system</keyword>
<dbReference type="PRINTS" id="PR00344">
    <property type="entry name" value="BCTRLSENSOR"/>
</dbReference>
<gene>
    <name evidence="11" type="ORF">Q9R02_15420</name>
</gene>
<evidence type="ECO:0000256" key="1">
    <source>
        <dbReference type="ARBA" id="ARBA00000085"/>
    </source>
</evidence>
<keyword evidence="8" id="KW-0175">Coiled coil</keyword>